<keyword evidence="2" id="KW-0813">Transport</keyword>
<evidence type="ECO:0000259" key="5">
    <source>
        <dbReference type="Pfam" id="PF13458"/>
    </source>
</evidence>
<gene>
    <name evidence="6" type="ORF">B1400_0357</name>
</gene>
<dbReference type="Proteomes" id="UP000217986">
    <property type="component" value="Unassembled WGS sequence"/>
</dbReference>
<dbReference type="RefSeq" id="WP_095612768.1">
    <property type="nucleotide sequence ID" value="NZ_MVOG01000005.1"/>
</dbReference>
<dbReference type="PANTHER" id="PTHR47628">
    <property type="match status" value="1"/>
</dbReference>
<dbReference type="Pfam" id="PF13458">
    <property type="entry name" value="Peripla_BP_6"/>
    <property type="match status" value="1"/>
</dbReference>
<dbReference type="CDD" id="cd06358">
    <property type="entry name" value="PBP1_NHase"/>
    <property type="match status" value="1"/>
</dbReference>
<reference evidence="6 7" key="1">
    <citation type="journal article" date="2017" name="ISME J.">
        <title>Unveiling bifidobacterial biogeography across the mammalian branch of the tree of life.</title>
        <authorList>
            <person name="Milani C."/>
            <person name="Mangifesta M."/>
            <person name="Mancabelli L."/>
            <person name="Lugli G.A."/>
            <person name="James K."/>
            <person name="Duranti S."/>
            <person name="Turroni F."/>
            <person name="Ferrario C."/>
            <person name="Ossiprandi M.C."/>
            <person name="van Sinderen D."/>
            <person name="Ventura M."/>
        </authorList>
    </citation>
    <scope>NUCLEOTIDE SEQUENCE [LARGE SCALE GENOMIC DNA]</scope>
    <source>
        <strain evidence="6 7">70</strain>
    </source>
</reference>
<protein>
    <submittedName>
        <fullName evidence="6">Transcriptional regulator</fullName>
    </submittedName>
</protein>
<evidence type="ECO:0000313" key="6">
    <source>
        <dbReference type="EMBL" id="PAU69822.1"/>
    </source>
</evidence>
<dbReference type="OrthoDB" id="7337537at2"/>
<keyword evidence="4" id="KW-0029">Amino-acid transport</keyword>
<dbReference type="InterPro" id="IPR028082">
    <property type="entry name" value="Peripla_BP_I"/>
</dbReference>
<evidence type="ECO:0000256" key="4">
    <source>
        <dbReference type="ARBA" id="ARBA00022970"/>
    </source>
</evidence>
<evidence type="ECO:0000256" key="1">
    <source>
        <dbReference type="ARBA" id="ARBA00010062"/>
    </source>
</evidence>
<dbReference type="GO" id="GO:0006865">
    <property type="term" value="P:amino acid transport"/>
    <property type="evidence" value="ECO:0007669"/>
    <property type="project" value="UniProtKB-KW"/>
</dbReference>
<accession>A0A2A2ELF4</accession>
<dbReference type="EMBL" id="MVOG01000005">
    <property type="protein sequence ID" value="PAU69822.1"/>
    <property type="molecule type" value="Genomic_DNA"/>
</dbReference>
<organism evidence="6 7">
    <name type="scientific">Bifidobacterium italicum</name>
    <dbReference type="NCBI Taxonomy" id="1960968"/>
    <lineage>
        <taxon>Bacteria</taxon>
        <taxon>Bacillati</taxon>
        <taxon>Actinomycetota</taxon>
        <taxon>Actinomycetes</taxon>
        <taxon>Bifidobacteriales</taxon>
        <taxon>Bifidobacteriaceae</taxon>
        <taxon>Bifidobacterium</taxon>
    </lineage>
</organism>
<proteinExistence type="inferred from homology"/>
<keyword evidence="7" id="KW-1185">Reference proteome</keyword>
<dbReference type="PANTHER" id="PTHR47628:SF1">
    <property type="entry name" value="ALIPHATIC AMIDASE EXPRESSION-REGULATING PROTEIN"/>
    <property type="match status" value="1"/>
</dbReference>
<comment type="similarity">
    <text evidence="1">Belongs to the leucine-binding protein family.</text>
</comment>
<evidence type="ECO:0000313" key="7">
    <source>
        <dbReference type="Proteomes" id="UP000217986"/>
    </source>
</evidence>
<evidence type="ECO:0000256" key="3">
    <source>
        <dbReference type="ARBA" id="ARBA00022729"/>
    </source>
</evidence>
<dbReference type="PRINTS" id="PR00337">
    <property type="entry name" value="LEUILEVALBP"/>
</dbReference>
<feature type="domain" description="Leucine-binding protein" evidence="5">
    <location>
        <begin position="5"/>
        <end position="301"/>
    </location>
</feature>
<dbReference type="AlphaFoldDB" id="A0A2A2ELF4"/>
<dbReference type="SUPFAM" id="SSF53822">
    <property type="entry name" value="Periplasmic binding protein-like I"/>
    <property type="match status" value="1"/>
</dbReference>
<name>A0A2A2ELF4_9BIFI</name>
<keyword evidence="3" id="KW-0732">Signal</keyword>
<dbReference type="Gene3D" id="3.40.50.2300">
    <property type="match status" value="2"/>
</dbReference>
<evidence type="ECO:0000256" key="2">
    <source>
        <dbReference type="ARBA" id="ARBA00022448"/>
    </source>
</evidence>
<dbReference type="InterPro" id="IPR028081">
    <property type="entry name" value="Leu-bd"/>
</dbReference>
<comment type="caution">
    <text evidence="6">The sequence shown here is derived from an EMBL/GenBank/DDBJ whole genome shotgun (WGS) entry which is preliminary data.</text>
</comment>
<sequence>MADSLHVGMVLPFSGPGGQYGPSSQAVTEFAIEDINATGGILGRRLSPVWIDGGRAPDIVAQDVRHMLDDGSLDAISGWHTSAVREALAPLAAGSIPYVYPALYEGGETTSRVLCTGETPDLQIIPAIRWLRDHKGAQRWGIVGDDYIWPRKTAAALGEHTNELDISIERQWFVPQEATSSPRALAHICDDMKQHALQGLLILMVGQNAARFNREFSKHLQLSGIARFCPLMDENTLLACGAKSTKRLFTAGGYFSSLTTEDSLDLNERFTRTLGETAPLLSTTAESCYEGLLALRALLSQQASAPLSYRGPRGAVSLGAHAQQTIYIAQAHHYDFEILDCISQ</sequence>
<dbReference type="InterPro" id="IPR000709">
    <property type="entry name" value="Leu_Ile_Val-bd"/>
</dbReference>